<reference evidence="1" key="1">
    <citation type="submission" date="2021-02" db="EMBL/GenBank/DDBJ databases">
        <authorList>
            <person name="Nowell W R."/>
        </authorList>
    </citation>
    <scope>NUCLEOTIDE SEQUENCE</scope>
</reference>
<dbReference type="Proteomes" id="UP000681722">
    <property type="component" value="Unassembled WGS sequence"/>
</dbReference>
<comment type="caution">
    <text evidence="1">The sequence shown here is derived from an EMBL/GenBank/DDBJ whole genome shotgun (WGS) entry which is preliminary data.</text>
</comment>
<accession>A0A8S2ZTQ9</accession>
<organism evidence="1 2">
    <name type="scientific">Didymodactylos carnosus</name>
    <dbReference type="NCBI Taxonomy" id="1234261"/>
    <lineage>
        <taxon>Eukaryota</taxon>
        <taxon>Metazoa</taxon>
        <taxon>Spiralia</taxon>
        <taxon>Gnathifera</taxon>
        <taxon>Rotifera</taxon>
        <taxon>Eurotatoria</taxon>
        <taxon>Bdelloidea</taxon>
        <taxon>Philodinida</taxon>
        <taxon>Philodinidae</taxon>
        <taxon>Didymodactylos</taxon>
    </lineage>
</organism>
<feature type="non-terminal residue" evidence="1">
    <location>
        <position position="1"/>
    </location>
</feature>
<evidence type="ECO:0000313" key="1">
    <source>
        <dbReference type="EMBL" id="CAF4660406.1"/>
    </source>
</evidence>
<protein>
    <submittedName>
        <fullName evidence="1">Uncharacterized protein</fullName>
    </submittedName>
</protein>
<gene>
    <name evidence="1" type="ORF">SRO942_LOCUS50623</name>
</gene>
<sequence length="35" mass="4115">LAEDRGFGRDMEQLIVECKEKENGCEWCGILSYYE</sequence>
<name>A0A8S2ZTQ9_9BILA</name>
<dbReference type="OrthoDB" id="1630758at2759"/>
<feature type="non-terminal residue" evidence="1">
    <location>
        <position position="35"/>
    </location>
</feature>
<dbReference type="EMBL" id="CAJOBC010145966">
    <property type="protein sequence ID" value="CAF4660406.1"/>
    <property type="molecule type" value="Genomic_DNA"/>
</dbReference>
<evidence type="ECO:0000313" key="2">
    <source>
        <dbReference type="Proteomes" id="UP000681722"/>
    </source>
</evidence>
<dbReference type="AlphaFoldDB" id="A0A8S2ZTQ9"/>
<proteinExistence type="predicted"/>